<feature type="compositionally biased region" description="Low complexity" evidence="4">
    <location>
        <begin position="165"/>
        <end position="174"/>
    </location>
</feature>
<keyword evidence="3" id="KW-0832">Ubl conjugation</keyword>
<evidence type="ECO:0000256" key="3">
    <source>
        <dbReference type="ARBA" id="ARBA00022843"/>
    </source>
</evidence>
<evidence type="ECO:0000313" key="8">
    <source>
        <dbReference type="Proteomes" id="UP000002320"/>
    </source>
</evidence>
<evidence type="ECO:0000256" key="4">
    <source>
        <dbReference type="SAM" id="MobiDB-lite"/>
    </source>
</evidence>
<dbReference type="STRING" id="7176.B0X1C8"/>
<keyword evidence="1" id="KW-1017">Isopeptide bond</keyword>
<evidence type="ECO:0000313" key="7">
    <source>
        <dbReference type="EnsemblMetazoa" id="CPIJ013129-PA"/>
    </source>
</evidence>
<dbReference type="KEGG" id="cqu:CpipJ_CPIJ013129"/>
<evidence type="ECO:0000256" key="2">
    <source>
        <dbReference type="ARBA" id="ARBA00022553"/>
    </source>
</evidence>
<accession>B0X1C8</accession>
<dbReference type="EnsemblMetazoa" id="CPIJ013129-RA">
    <property type="protein sequence ID" value="CPIJ013129-PA"/>
    <property type="gene ID" value="CPIJ013129"/>
</dbReference>
<dbReference type="eggNOG" id="ENOG502QQQ9">
    <property type="taxonomic scope" value="Eukaryota"/>
</dbReference>
<dbReference type="VEuPathDB" id="VectorBase:CPIJ013129"/>
<feature type="region of interest" description="Disordered" evidence="4">
    <location>
        <begin position="103"/>
        <end position="131"/>
    </location>
</feature>
<evidence type="ECO:0000259" key="5">
    <source>
        <dbReference type="Pfam" id="PF12012"/>
    </source>
</evidence>
<proteinExistence type="predicted"/>
<feature type="region of interest" description="Disordered" evidence="4">
    <location>
        <begin position="165"/>
        <end position="216"/>
    </location>
</feature>
<dbReference type="EMBL" id="DS232258">
    <property type="protein sequence ID" value="EDS38577.1"/>
    <property type="molecule type" value="Genomic_DNA"/>
</dbReference>
<dbReference type="Proteomes" id="UP000002320">
    <property type="component" value="Unassembled WGS sequence"/>
</dbReference>
<dbReference type="InterPro" id="IPR051284">
    <property type="entry name" value="ZnF_MYMT-QRICH1"/>
</dbReference>
<dbReference type="Pfam" id="PF12012">
    <property type="entry name" value="DUF3504"/>
    <property type="match status" value="1"/>
</dbReference>
<gene>
    <name evidence="7" type="primary">6046221</name>
    <name evidence="6" type="ORF">CpipJ_CPIJ013129</name>
</gene>
<dbReference type="VEuPathDB" id="VectorBase:CQUJHB012476"/>
<keyword evidence="8" id="KW-1185">Reference proteome</keyword>
<protein>
    <submittedName>
        <fullName evidence="6">WOC protein</fullName>
    </submittedName>
</protein>
<dbReference type="PANTHER" id="PTHR45736:SF1">
    <property type="entry name" value="WITHOUT CHILDREN, ISOFORM B"/>
    <property type="match status" value="1"/>
</dbReference>
<evidence type="ECO:0000313" key="6">
    <source>
        <dbReference type="EMBL" id="EDS38577.1"/>
    </source>
</evidence>
<organism>
    <name type="scientific">Culex quinquefasciatus</name>
    <name type="common">Southern house mosquito</name>
    <name type="synonym">Culex pungens</name>
    <dbReference type="NCBI Taxonomy" id="7176"/>
    <lineage>
        <taxon>Eukaryota</taxon>
        <taxon>Metazoa</taxon>
        <taxon>Ecdysozoa</taxon>
        <taxon>Arthropoda</taxon>
        <taxon>Hexapoda</taxon>
        <taxon>Insecta</taxon>
        <taxon>Pterygota</taxon>
        <taxon>Neoptera</taxon>
        <taxon>Endopterygota</taxon>
        <taxon>Diptera</taxon>
        <taxon>Nematocera</taxon>
        <taxon>Culicoidea</taxon>
        <taxon>Culicidae</taxon>
        <taxon>Culicinae</taxon>
        <taxon>Culicini</taxon>
        <taxon>Culex</taxon>
        <taxon>Culex</taxon>
    </lineage>
</organism>
<dbReference type="AlphaFoldDB" id="B0X1C8"/>
<dbReference type="PANTHER" id="PTHR45736">
    <property type="entry name" value="ZINC FINGER MYM-TYPE PROTEIN"/>
    <property type="match status" value="1"/>
</dbReference>
<reference evidence="6" key="1">
    <citation type="submission" date="2007-03" db="EMBL/GenBank/DDBJ databases">
        <title>Annotation of Culex pipiens quinquefasciatus.</title>
        <authorList>
            <consortium name="The Broad Institute Genome Sequencing Platform"/>
            <person name="Atkinson P.W."/>
            <person name="Hemingway J."/>
            <person name="Christensen B.M."/>
            <person name="Higgs S."/>
            <person name="Kodira C."/>
            <person name="Hannick L."/>
            <person name="Megy K."/>
            <person name="O'Leary S."/>
            <person name="Pearson M."/>
            <person name="Haas B.J."/>
            <person name="Mauceli E."/>
            <person name="Wortman J.R."/>
            <person name="Lee N.H."/>
            <person name="Guigo R."/>
            <person name="Stanke M."/>
            <person name="Alvarado L."/>
            <person name="Amedeo P."/>
            <person name="Antoine C.H."/>
            <person name="Arensburger P."/>
            <person name="Bidwell S.L."/>
            <person name="Crawford M."/>
            <person name="Camaro F."/>
            <person name="Devon K."/>
            <person name="Engels R."/>
            <person name="Hammond M."/>
            <person name="Howarth C."/>
            <person name="Koehrsen M."/>
            <person name="Lawson D."/>
            <person name="Montgomery P."/>
            <person name="Nene V."/>
            <person name="Nusbaum C."/>
            <person name="Puiu D."/>
            <person name="Romero-Severson J."/>
            <person name="Severson D.W."/>
            <person name="Shumway M."/>
            <person name="Sisk P."/>
            <person name="Stolte C."/>
            <person name="Zeng Q."/>
            <person name="Eisenstadt E."/>
            <person name="Fraser-Liggett C."/>
            <person name="Strausberg R."/>
            <person name="Galagan J."/>
            <person name="Birren B."/>
            <person name="Collins F.H."/>
        </authorList>
    </citation>
    <scope>NUCLEOTIDE SEQUENCE [LARGE SCALE GENOMIC DNA]</scope>
    <source>
        <strain evidence="6">JHB</strain>
    </source>
</reference>
<sequence>MEIFPYPLKKVEHQPFFLVCAANSRKKKVYEQQENEENPLRCPVKLYEFYLSKCPESVKTRNDVFYLQPERSCVPDSPVWYSTQALSKDALSKMLHRVKMQQQYDEDNNTSNSNAMTTASSSTGDVSNHNTFSTNHNSVAVAMNHVANAAFRSLQTTLQQIQQNPQINNSGGQSATNVGSNPTANNVAGGGTPAGSGQQPPASFMANNTTHPPPPPDYDYYYNDYYRRWSGIMNFYK</sequence>
<feature type="compositionally biased region" description="Low complexity" evidence="4">
    <location>
        <begin position="109"/>
        <end position="131"/>
    </location>
</feature>
<feature type="compositionally biased region" description="Polar residues" evidence="4">
    <location>
        <begin position="195"/>
        <end position="210"/>
    </location>
</feature>
<evidence type="ECO:0000256" key="1">
    <source>
        <dbReference type="ARBA" id="ARBA00022499"/>
    </source>
</evidence>
<dbReference type="InParanoid" id="B0X1C8"/>
<keyword evidence="2" id="KW-0597">Phosphoprotein</keyword>
<name>B0X1C8_CULQU</name>
<feature type="compositionally biased region" description="Polar residues" evidence="4">
    <location>
        <begin position="175"/>
        <end position="186"/>
    </location>
</feature>
<dbReference type="OrthoDB" id="10025028at2759"/>
<reference evidence="7" key="2">
    <citation type="submission" date="2020-05" db="UniProtKB">
        <authorList>
            <consortium name="EnsemblMetazoa"/>
        </authorList>
    </citation>
    <scope>IDENTIFICATION</scope>
    <source>
        <strain evidence="7">JHB</strain>
    </source>
</reference>
<dbReference type="InterPro" id="IPR021893">
    <property type="entry name" value="ZMYM2-like_C"/>
</dbReference>
<feature type="domain" description="ZMYM2-like/QRICH1 C-terminal" evidence="5">
    <location>
        <begin position="24"/>
        <end position="99"/>
    </location>
</feature>
<dbReference type="HOGENOM" id="CLU_1190877_0_0_1"/>